<evidence type="ECO:0000256" key="4">
    <source>
        <dbReference type="ARBA" id="ARBA00022670"/>
    </source>
</evidence>
<dbReference type="Gene3D" id="2.60.40.1910">
    <property type="match status" value="1"/>
</dbReference>
<keyword evidence="5 9" id="KW-0479">Metal-binding</keyword>
<keyword evidence="7 9" id="KW-0862">Zinc</keyword>
<evidence type="ECO:0000256" key="7">
    <source>
        <dbReference type="ARBA" id="ARBA00022833"/>
    </source>
</evidence>
<proteinExistence type="inferred from homology"/>
<dbReference type="InterPro" id="IPR034016">
    <property type="entry name" value="M1_APN-typ"/>
</dbReference>
<keyword evidence="4 9" id="KW-0645">Protease</keyword>
<dbReference type="InterPro" id="IPR001930">
    <property type="entry name" value="Peptidase_M1"/>
</dbReference>
<evidence type="ECO:0000259" key="11">
    <source>
        <dbReference type="Pfam" id="PF01433"/>
    </source>
</evidence>
<keyword evidence="15" id="KW-1185">Reference proteome</keyword>
<dbReference type="Proteomes" id="UP001379235">
    <property type="component" value="Unassembled WGS sequence"/>
</dbReference>
<dbReference type="EMBL" id="JBBHJY010000006">
    <property type="protein sequence ID" value="MEJ6010719.1"/>
    <property type="molecule type" value="Genomic_DNA"/>
</dbReference>
<evidence type="ECO:0000256" key="9">
    <source>
        <dbReference type="RuleBase" id="RU364040"/>
    </source>
</evidence>
<evidence type="ECO:0000313" key="15">
    <source>
        <dbReference type="Proteomes" id="UP001379235"/>
    </source>
</evidence>
<comment type="catalytic activity">
    <reaction evidence="1">
        <text>Release of an N-terminal amino acid, Xaa-|-Yaa- from a peptide, amide or arylamide. Xaa is preferably Ala, but may be most amino acids including Pro (slow action). When a terminal hydrophobic residue is followed by a prolyl residue, the two may be released as an intact Xaa-Pro dipeptide.</text>
        <dbReference type="EC" id="3.4.11.2"/>
    </reaction>
</comment>
<name>A0ABU8SB48_9SPHN</name>
<evidence type="ECO:0000256" key="1">
    <source>
        <dbReference type="ARBA" id="ARBA00000098"/>
    </source>
</evidence>
<dbReference type="Gene3D" id="2.60.40.1730">
    <property type="entry name" value="tricorn interacting facor f3 domain"/>
    <property type="match status" value="1"/>
</dbReference>
<dbReference type="PRINTS" id="PR00756">
    <property type="entry name" value="ALADIPTASE"/>
</dbReference>
<dbReference type="InterPro" id="IPR014782">
    <property type="entry name" value="Peptidase_M1_dom"/>
</dbReference>
<evidence type="ECO:0000259" key="12">
    <source>
        <dbReference type="Pfam" id="PF11838"/>
    </source>
</evidence>
<keyword evidence="8 9" id="KW-0482">Metalloprotease</keyword>
<dbReference type="SUPFAM" id="SSF55486">
    <property type="entry name" value="Metalloproteases ('zincins'), catalytic domain"/>
    <property type="match status" value="1"/>
</dbReference>
<gene>
    <name evidence="14" type="ORF">WG900_12420</name>
</gene>
<organism evidence="14 15">
    <name type="scientific">Novosphingobium aquae</name>
    <dbReference type="NCBI Taxonomy" id="3133435"/>
    <lineage>
        <taxon>Bacteria</taxon>
        <taxon>Pseudomonadati</taxon>
        <taxon>Pseudomonadota</taxon>
        <taxon>Alphaproteobacteria</taxon>
        <taxon>Sphingomonadales</taxon>
        <taxon>Sphingomonadaceae</taxon>
        <taxon>Novosphingobium</taxon>
    </lineage>
</organism>
<evidence type="ECO:0000256" key="5">
    <source>
        <dbReference type="ARBA" id="ARBA00022723"/>
    </source>
</evidence>
<evidence type="ECO:0000259" key="13">
    <source>
        <dbReference type="Pfam" id="PF17900"/>
    </source>
</evidence>
<accession>A0ABU8SB48</accession>
<evidence type="ECO:0000256" key="8">
    <source>
        <dbReference type="ARBA" id="ARBA00023049"/>
    </source>
</evidence>
<reference evidence="14 15" key="1">
    <citation type="submission" date="2024-03" db="EMBL/GenBank/DDBJ databases">
        <authorList>
            <person name="Jo J.-H."/>
        </authorList>
    </citation>
    <scope>NUCLEOTIDE SEQUENCE [LARGE SCALE GENOMIC DNA]</scope>
    <source>
        <strain evidence="14 15">AS3R-12</strain>
    </source>
</reference>
<comment type="cofactor">
    <cofactor evidence="9">
        <name>Zn(2+)</name>
        <dbReference type="ChEBI" id="CHEBI:29105"/>
    </cofactor>
    <text evidence="9">Binds 1 zinc ion per subunit.</text>
</comment>
<protein>
    <recommendedName>
        <fullName evidence="9">Aminopeptidase</fullName>
        <ecNumber evidence="9">3.4.11.-</ecNumber>
    </recommendedName>
</protein>
<dbReference type="SUPFAM" id="SSF63737">
    <property type="entry name" value="Leukotriene A4 hydrolase N-terminal domain"/>
    <property type="match status" value="1"/>
</dbReference>
<dbReference type="Pfam" id="PF01433">
    <property type="entry name" value="Peptidase_M1"/>
    <property type="match status" value="1"/>
</dbReference>
<keyword evidence="6 9" id="KW-0378">Hydrolase</keyword>
<dbReference type="Gene3D" id="1.25.50.20">
    <property type="match status" value="1"/>
</dbReference>
<dbReference type="InterPro" id="IPR027268">
    <property type="entry name" value="Peptidase_M4/M1_CTD_sf"/>
</dbReference>
<dbReference type="InterPro" id="IPR050344">
    <property type="entry name" value="Peptidase_M1_aminopeptidases"/>
</dbReference>
<feature type="domain" description="Aminopeptidase N-like N-terminal" evidence="13">
    <location>
        <begin position="45"/>
        <end position="220"/>
    </location>
</feature>
<keyword evidence="10" id="KW-0732">Signal</keyword>
<dbReference type="Pfam" id="PF11838">
    <property type="entry name" value="ERAP1_C"/>
    <property type="match status" value="1"/>
</dbReference>
<dbReference type="GO" id="GO:0016787">
    <property type="term" value="F:hydrolase activity"/>
    <property type="evidence" value="ECO:0007669"/>
    <property type="project" value="UniProtKB-KW"/>
</dbReference>
<feature type="signal peptide" evidence="10">
    <location>
        <begin position="1"/>
        <end position="21"/>
    </location>
</feature>
<evidence type="ECO:0000313" key="14">
    <source>
        <dbReference type="EMBL" id="MEJ6010719.1"/>
    </source>
</evidence>
<dbReference type="Gene3D" id="1.10.390.10">
    <property type="entry name" value="Neutral Protease Domain 2"/>
    <property type="match status" value="1"/>
</dbReference>
<dbReference type="InterPro" id="IPR045357">
    <property type="entry name" value="Aminopeptidase_N-like_N"/>
</dbReference>
<dbReference type="PANTHER" id="PTHR11533">
    <property type="entry name" value="PROTEASE M1 ZINC METALLOPROTEASE"/>
    <property type="match status" value="1"/>
</dbReference>
<sequence length="883" mass="94763">MRLLLAAASTLSLAIAAPALSAESPATPADSAPVPQGQLSDAAAPKTYRLDLTVDPAKERFSGHVEIDAELKAASSFIDLHGRDLNVTRAAATVGGKTVVGTWTQRTDSGLSRLTFPEVLPAGKVTLAFDYDAPFNTGPAGLFRVKVADDWYSWTQFQSIDARAAFPSFDEPGFKTPFEVTLRTPKGLTAVSNAPQTSTREEAGLDVHRYAPTLPLPTYLVAIMVGPFAMVESTVPPTPQRSTPLPLRIVTTKPNAARISYALENSKPIVSLLESYFGQGFPYPKLDQITTPILPGAMENAGADLYNDSILVLDEGSPVPTKRNFGMVVSHELAHQWFGDLVTPAWWDDIWLNESFANWMGYRIGGEWRPDLNIGSGANAEGFAAMNTDSLIAGRPIQQAIRTDAQIDAAFDTITYGKGGHVVAMIAAFMGDTKFRDGVRAYMAKHRYGSATSGDFFGAMAEVSGDPRILPAMQSFTRQQGVPLITFSKTKDGWTATQSRYARLGTTPPETRWGVPVCARAGTERHCQLMDGATTTITFKSAGAVMPNAGGTGYYRFELSSAEWDKLIAGADTLSGNEALAVADSLKASFQAGRGSVRQLSALAKKLVRNPDSHAYDSAIDGLEALRGAGLFDDKAQKAYGRFVAKLYRPELAKLGLDLSAGAYAGEDPERVLRRAVTVSAVGGVARDPAIRKQMAGAARAFLAGDSKALDAMWYGGAFAAWLADGGLPAARDLFAKAMVTEDPALRPTYLGVIGSSGKTDIATWVLADANDPKLRPSERLSLIRGVVANPATRDMGYEWMKANLDKLLNGSGGIFFASRLPQMLNGFCSAEQADELAKSLRPRLAGKTAELELERTIERVRNCGVLRTARKAEASKEVLKLK</sequence>
<evidence type="ECO:0000256" key="3">
    <source>
        <dbReference type="ARBA" id="ARBA00022438"/>
    </source>
</evidence>
<comment type="similarity">
    <text evidence="2 9">Belongs to the peptidase M1 family.</text>
</comment>
<feature type="chain" id="PRO_5046120217" description="Aminopeptidase" evidence="10">
    <location>
        <begin position="22"/>
        <end position="883"/>
    </location>
</feature>
<dbReference type="EC" id="3.4.11.-" evidence="9"/>
<dbReference type="InterPro" id="IPR024571">
    <property type="entry name" value="ERAP1-like_C_dom"/>
</dbReference>
<keyword evidence="3 9" id="KW-0031">Aminopeptidase</keyword>
<evidence type="ECO:0000256" key="2">
    <source>
        <dbReference type="ARBA" id="ARBA00010136"/>
    </source>
</evidence>
<dbReference type="RefSeq" id="WP_339967500.1">
    <property type="nucleotide sequence ID" value="NZ_JBBHJY010000006.1"/>
</dbReference>
<evidence type="ECO:0000256" key="6">
    <source>
        <dbReference type="ARBA" id="ARBA00022801"/>
    </source>
</evidence>
<comment type="caution">
    <text evidence="14">The sequence shown here is derived from an EMBL/GenBank/DDBJ whole genome shotgun (WGS) entry which is preliminary data.</text>
</comment>
<dbReference type="Pfam" id="PF17900">
    <property type="entry name" value="Peptidase_M1_N"/>
    <property type="match status" value="1"/>
</dbReference>
<dbReference type="PANTHER" id="PTHR11533:SF174">
    <property type="entry name" value="PUROMYCIN-SENSITIVE AMINOPEPTIDASE-RELATED"/>
    <property type="match status" value="1"/>
</dbReference>
<dbReference type="CDD" id="cd09601">
    <property type="entry name" value="M1_APN-Q_like"/>
    <property type="match status" value="1"/>
</dbReference>
<feature type="domain" description="ERAP1-like C-terminal" evidence="12">
    <location>
        <begin position="545"/>
        <end position="863"/>
    </location>
</feature>
<dbReference type="InterPro" id="IPR042097">
    <property type="entry name" value="Aminopeptidase_N-like_N_sf"/>
</dbReference>
<feature type="domain" description="Peptidase M1 membrane alanine aminopeptidase" evidence="11">
    <location>
        <begin position="261"/>
        <end position="465"/>
    </location>
</feature>
<evidence type="ECO:0000256" key="10">
    <source>
        <dbReference type="SAM" id="SignalP"/>
    </source>
</evidence>